<sequence>MDLDSWHLLEYFHLNRGVRVLVHRERINDSGFYIGRTAARQAGTTAKDYARDLAEEFFQKHPHLCADKQRWLLVVWRLDRKNDQQRDKVCEVRGTSGQAPPETELAGPALAGGTPP</sequence>
<evidence type="ECO:0000256" key="1">
    <source>
        <dbReference type="SAM" id="MobiDB-lite"/>
    </source>
</evidence>
<evidence type="ECO:0000313" key="2">
    <source>
        <dbReference type="EMBL" id="SHF03728.1"/>
    </source>
</evidence>
<organism evidence="2 3">
    <name type="scientific">Streptoalloteichus hindustanus</name>
    <dbReference type="NCBI Taxonomy" id="2017"/>
    <lineage>
        <taxon>Bacteria</taxon>
        <taxon>Bacillati</taxon>
        <taxon>Actinomycetota</taxon>
        <taxon>Actinomycetes</taxon>
        <taxon>Pseudonocardiales</taxon>
        <taxon>Pseudonocardiaceae</taxon>
        <taxon>Streptoalloteichus</taxon>
    </lineage>
</organism>
<dbReference type="AlphaFoldDB" id="A0A1M4YDL4"/>
<feature type="region of interest" description="Disordered" evidence="1">
    <location>
        <begin position="83"/>
        <end position="116"/>
    </location>
</feature>
<proteinExistence type="predicted"/>
<gene>
    <name evidence="2" type="ORF">SAMN05444320_102320</name>
</gene>
<dbReference type="Proteomes" id="UP000184501">
    <property type="component" value="Unassembled WGS sequence"/>
</dbReference>
<name>A0A1M4YDL4_STRHI</name>
<keyword evidence="3" id="KW-1185">Reference proteome</keyword>
<protein>
    <submittedName>
        <fullName evidence="2">Uncharacterized protein</fullName>
    </submittedName>
</protein>
<dbReference type="EMBL" id="FQVN01000002">
    <property type="protein sequence ID" value="SHF03728.1"/>
    <property type="molecule type" value="Genomic_DNA"/>
</dbReference>
<evidence type="ECO:0000313" key="3">
    <source>
        <dbReference type="Proteomes" id="UP000184501"/>
    </source>
</evidence>
<dbReference type="STRING" id="2017.SAMN05444320_102320"/>
<dbReference type="RefSeq" id="WP_143174005.1">
    <property type="nucleotide sequence ID" value="NZ_FQVN01000002.1"/>
</dbReference>
<accession>A0A1M4YDL4</accession>
<reference evidence="2 3" key="1">
    <citation type="submission" date="2016-11" db="EMBL/GenBank/DDBJ databases">
        <authorList>
            <person name="Jaros S."/>
            <person name="Januszkiewicz K."/>
            <person name="Wedrychowicz H."/>
        </authorList>
    </citation>
    <scope>NUCLEOTIDE SEQUENCE [LARGE SCALE GENOMIC DNA]</scope>
    <source>
        <strain evidence="2 3">DSM 44523</strain>
    </source>
</reference>
<dbReference type="OrthoDB" id="127395at2"/>